<keyword evidence="1" id="KW-0175">Coiled coil</keyword>
<reference evidence="2 3" key="1">
    <citation type="submission" date="2018-09" db="EMBL/GenBank/DDBJ databases">
        <authorList>
            <person name="Zack K."/>
            <person name="Stoner T.H."/>
            <person name="Garlena R.A."/>
            <person name="Russell D.A."/>
            <person name="Pope W.H."/>
            <person name="Jacobs-Sera D."/>
            <person name="Hatfull G.F."/>
        </authorList>
    </citation>
    <scope>NUCLEOTIDE SEQUENCE [LARGE SCALE GENOMIC DNA]</scope>
</reference>
<accession>A0A3G2KAE7</accession>
<keyword evidence="3" id="KW-1185">Reference proteome</keyword>
<feature type="coiled-coil region" evidence="1">
    <location>
        <begin position="280"/>
        <end position="390"/>
    </location>
</feature>
<evidence type="ECO:0000313" key="3">
    <source>
        <dbReference type="Proteomes" id="UP000277525"/>
    </source>
</evidence>
<gene>
    <name evidence="2" type="primary">10</name>
    <name evidence="2" type="ORF">PBI_NOELY_10</name>
</gene>
<dbReference type="EMBL" id="MH834622">
    <property type="protein sequence ID" value="AYN55951.1"/>
    <property type="molecule type" value="Genomic_DNA"/>
</dbReference>
<protein>
    <submittedName>
        <fullName evidence="2">Tape measure protein</fullName>
    </submittedName>
</protein>
<dbReference type="Proteomes" id="UP000277525">
    <property type="component" value="Segment"/>
</dbReference>
<evidence type="ECO:0000256" key="1">
    <source>
        <dbReference type="SAM" id="Coils"/>
    </source>
</evidence>
<dbReference type="RefSeq" id="YP_010761458.1">
    <property type="nucleotide sequence ID" value="NC_073595.1"/>
</dbReference>
<dbReference type="KEGG" id="vg:80090700"/>
<proteinExistence type="predicted"/>
<evidence type="ECO:0000313" key="2">
    <source>
        <dbReference type="EMBL" id="AYN55951.1"/>
    </source>
</evidence>
<dbReference type="GeneID" id="80090700"/>
<name>A0A3G2KAE7_9CAUD</name>
<sequence length="558" mass="58653">MTMKFGFESEVSGVIRGTKDIADRFDAVSDTLVDLARGGEDAGAALEDSLKESGTGAEKLERQLKDAMDAAADLGKGNGPERLEGDLKGAGQAVESFEDKAKGAFKSLGDSARKSGDVVGTATWKGAKEAGEATGEFRDEAKANLSEVASSFSGDMDSAVDLVQGTLGGLVSALGPAGLIGTAVAAVGIGLAKAFAEGEADRINKMGEAVNALAVEARGLGGDLSQVNFDQYMEDWGLSIQDTREWWEIWQEKAKTGLDVIKERSRDAGVGWQEAFKGTKGSMEDAKAGLEEVNKKLQEATESQETYTDAVTGATWQDPGEQKRIDALKELKKGYEDNISTQEQAAEANRLLEEAGVKTTDQIQKEKDAVEEANDALEEHATKLQEAAGTAMSADQAALDYADTLKSSAADIKANGKNIDANTAAGAANRQTLIDLAGSANDLIQAQVNQGASTDTVRAKAQAARDSFIAQAIAAGFTGEEARKLADRYGLIPKNVDTYVKAHNVAKTKGEIDGVAKPREVPVNLVRGTESVSSWLRGLSGQTIPVNLAVRGGRAVTD</sequence>
<organism evidence="2 3">
    <name type="scientific">Arthrobacter phage Noely</name>
    <dbReference type="NCBI Taxonomy" id="2419964"/>
    <lineage>
        <taxon>Viruses</taxon>
        <taxon>Duplodnaviria</taxon>
        <taxon>Heunggongvirae</taxon>
        <taxon>Uroviricota</taxon>
        <taxon>Caudoviricetes</taxon>
        <taxon>Feeclasvirinae</taxon>
        <taxon>Noelyvirus</taxon>
        <taxon>Noelyvirus noely</taxon>
    </lineage>
</organism>